<comment type="cofactor">
    <cofactor evidence="2">
        <name>K(+)</name>
        <dbReference type="ChEBI" id="CHEBI:29103"/>
    </cofactor>
</comment>
<evidence type="ECO:0000256" key="14">
    <source>
        <dbReference type="ARBA" id="ARBA00038036"/>
    </source>
</evidence>
<comment type="subunit">
    <text evidence="5 16">Homodimer.</text>
</comment>
<dbReference type="InterPro" id="IPR043129">
    <property type="entry name" value="ATPase_NBD"/>
</dbReference>
<evidence type="ECO:0000256" key="9">
    <source>
        <dbReference type="ARBA" id="ARBA00022741"/>
    </source>
</evidence>
<dbReference type="GO" id="GO:0046872">
    <property type="term" value="F:metal ion binding"/>
    <property type="evidence" value="ECO:0007669"/>
    <property type="project" value="UniProtKB-KW"/>
</dbReference>
<feature type="active site" description="Proton acceptor" evidence="16">
    <location>
        <position position="97"/>
    </location>
</feature>
<reference evidence="17 18" key="1">
    <citation type="submission" date="2013-11" db="EMBL/GenBank/DDBJ databases">
        <title>Single cell genomics of uncultured Tannerella BU063 (oral taxon 286).</title>
        <authorList>
            <person name="Beall C.J."/>
            <person name="Campbell A.G."/>
            <person name="Griffen A.L."/>
            <person name="Podar M."/>
            <person name="Leys E.J."/>
        </authorList>
    </citation>
    <scope>NUCLEOTIDE SEQUENCE [LARGE SCALE GENOMIC DNA]</scope>
    <source>
        <strain evidence="17">Cell 2</strain>
    </source>
</reference>
<dbReference type="GO" id="GO:0005524">
    <property type="term" value="F:ATP binding"/>
    <property type="evidence" value="ECO:0007669"/>
    <property type="project" value="UniProtKB-UniRule"/>
</dbReference>
<feature type="binding site" evidence="16">
    <location>
        <begin position="6"/>
        <end position="13"/>
    </location>
    <ligand>
        <name>ATP</name>
        <dbReference type="ChEBI" id="CHEBI:30616"/>
    </ligand>
</feature>
<feature type="binding site" evidence="16">
    <location>
        <position position="118"/>
    </location>
    <ligand>
        <name>K(+)</name>
        <dbReference type="ChEBI" id="CHEBI:29103"/>
    </ligand>
</feature>
<gene>
    <name evidence="16" type="primary">coaX</name>
    <name evidence="17" type="ORF">N425_02935</name>
</gene>
<dbReference type="PANTHER" id="PTHR34265:SF1">
    <property type="entry name" value="TYPE III PANTOTHENATE KINASE"/>
    <property type="match status" value="1"/>
</dbReference>
<evidence type="ECO:0000256" key="8">
    <source>
        <dbReference type="ARBA" id="ARBA00022679"/>
    </source>
</evidence>
<keyword evidence="7 16" id="KW-0963">Cytoplasm</keyword>
<comment type="caution">
    <text evidence="17">The sequence shown here is derived from an EMBL/GenBank/DDBJ whole genome shotgun (WGS) entry which is preliminary data.</text>
</comment>
<feature type="binding site" evidence="16">
    <location>
        <position position="88"/>
    </location>
    <ligand>
        <name>substrate</name>
    </ligand>
</feature>
<comment type="subcellular location">
    <subcellularLocation>
        <location evidence="3 16">Cytoplasm</location>
    </subcellularLocation>
</comment>
<evidence type="ECO:0000313" key="18">
    <source>
        <dbReference type="Proteomes" id="UP000018837"/>
    </source>
</evidence>
<keyword evidence="13 16" id="KW-0173">Coenzyme A biosynthesis</keyword>
<evidence type="ECO:0000256" key="3">
    <source>
        <dbReference type="ARBA" id="ARBA00004496"/>
    </source>
</evidence>
<feature type="binding site" evidence="16">
    <location>
        <position position="121"/>
    </location>
    <ligand>
        <name>ATP</name>
        <dbReference type="ChEBI" id="CHEBI:30616"/>
    </ligand>
</feature>
<keyword evidence="11 16" id="KW-0067">ATP-binding</keyword>
<keyword evidence="8 16" id="KW-0808">Transferase</keyword>
<evidence type="ECO:0000256" key="15">
    <source>
        <dbReference type="ARBA" id="ARBA00040883"/>
    </source>
</evidence>
<comment type="cofactor">
    <cofactor evidence="16">
        <name>NH4(+)</name>
        <dbReference type="ChEBI" id="CHEBI:28938"/>
    </cofactor>
    <cofactor evidence="16">
        <name>K(+)</name>
        <dbReference type="ChEBI" id="CHEBI:29103"/>
    </cofactor>
    <text evidence="16">A monovalent cation. Ammonium or potassium.</text>
</comment>
<name>W2C6I1_9BACT</name>
<comment type="function">
    <text evidence="16">Catalyzes the phosphorylation of pantothenate (Pan), the first step in CoA biosynthesis.</text>
</comment>
<feature type="binding site" evidence="16">
    <location>
        <position position="173"/>
    </location>
    <ligand>
        <name>substrate</name>
    </ligand>
</feature>
<dbReference type="UniPathway" id="UPA00241">
    <property type="reaction ID" value="UER00352"/>
</dbReference>
<dbReference type="PANTHER" id="PTHR34265">
    <property type="entry name" value="TYPE III PANTOTHENATE KINASE"/>
    <property type="match status" value="1"/>
</dbReference>
<dbReference type="NCBIfam" id="TIGR00671">
    <property type="entry name" value="baf"/>
    <property type="match status" value="1"/>
</dbReference>
<keyword evidence="16" id="KW-0479">Metal-binding</keyword>
<dbReference type="EC" id="2.7.1.33" evidence="6 16"/>
<evidence type="ECO:0000256" key="10">
    <source>
        <dbReference type="ARBA" id="ARBA00022777"/>
    </source>
</evidence>
<accession>W2C6I1</accession>
<keyword evidence="9 16" id="KW-0547">Nucleotide-binding</keyword>
<evidence type="ECO:0000256" key="4">
    <source>
        <dbReference type="ARBA" id="ARBA00005225"/>
    </source>
</evidence>
<keyword evidence="10 16" id="KW-0418">Kinase</keyword>
<dbReference type="GO" id="GO:0005737">
    <property type="term" value="C:cytoplasm"/>
    <property type="evidence" value="ECO:0007669"/>
    <property type="project" value="UniProtKB-SubCell"/>
</dbReference>
<keyword evidence="12 16" id="KW-0630">Potassium</keyword>
<proteinExistence type="inferred from homology"/>
<evidence type="ECO:0000256" key="2">
    <source>
        <dbReference type="ARBA" id="ARBA00001958"/>
    </source>
</evidence>
<evidence type="ECO:0000256" key="1">
    <source>
        <dbReference type="ARBA" id="ARBA00001206"/>
    </source>
</evidence>
<sequence length="244" mass="27243">MNLILDQGNTATKIVLADRGQAVYTAAYPRLEPDELAALIDRYRPECGIIASVAMPDPAWLPLLRRRLRRFLSLNDDPAIRLPITLGYRTPETLGRDRIAAAVGAWTLRPEVPLLIIDAGTAITYDVVLPPGHFVGGNISPGLTTRFHALHDYTRRLPLISERDEVPDLGVTTEEAILSGVVRGIVYEMNGYIEIMHAKHPHAAVFLTGGHAPYFDRRLKCRTFASENLVWLGLNRIIEYNEDK</sequence>
<protein>
    <recommendedName>
        <fullName evidence="15 16">Type III pantothenate kinase</fullName>
        <ecNumber evidence="6 16">2.7.1.33</ecNumber>
    </recommendedName>
    <alternativeName>
        <fullName evidence="16">PanK-III</fullName>
    </alternativeName>
    <alternativeName>
        <fullName evidence="16">Pantothenic acid kinase</fullName>
    </alternativeName>
</protein>
<evidence type="ECO:0000313" key="17">
    <source>
        <dbReference type="EMBL" id="ETK02648.1"/>
    </source>
</evidence>
<dbReference type="SUPFAM" id="SSF53067">
    <property type="entry name" value="Actin-like ATPase domain"/>
    <property type="match status" value="2"/>
</dbReference>
<dbReference type="Pfam" id="PF03309">
    <property type="entry name" value="Pan_kinase"/>
    <property type="match status" value="1"/>
</dbReference>
<evidence type="ECO:0000256" key="6">
    <source>
        <dbReference type="ARBA" id="ARBA00012102"/>
    </source>
</evidence>
<dbReference type="GO" id="GO:0015937">
    <property type="term" value="P:coenzyme A biosynthetic process"/>
    <property type="evidence" value="ECO:0007669"/>
    <property type="project" value="UniProtKB-UniRule"/>
</dbReference>
<dbReference type="GO" id="GO:0004594">
    <property type="term" value="F:pantothenate kinase activity"/>
    <property type="evidence" value="ECO:0007669"/>
    <property type="project" value="UniProtKB-UniRule"/>
</dbReference>
<evidence type="ECO:0000256" key="12">
    <source>
        <dbReference type="ARBA" id="ARBA00022958"/>
    </source>
</evidence>
<dbReference type="Proteomes" id="UP000018837">
    <property type="component" value="Unassembled WGS sequence"/>
</dbReference>
<feature type="binding site" evidence="16">
    <location>
        <begin position="95"/>
        <end position="98"/>
    </location>
    <ligand>
        <name>substrate</name>
    </ligand>
</feature>
<evidence type="ECO:0000256" key="5">
    <source>
        <dbReference type="ARBA" id="ARBA00011738"/>
    </source>
</evidence>
<dbReference type="AlphaFoldDB" id="W2C6I1"/>
<evidence type="ECO:0000256" key="7">
    <source>
        <dbReference type="ARBA" id="ARBA00022490"/>
    </source>
</evidence>
<evidence type="ECO:0000256" key="11">
    <source>
        <dbReference type="ARBA" id="ARBA00022840"/>
    </source>
</evidence>
<dbReference type="EMBL" id="AYUF01000311">
    <property type="protein sequence ID" value="ETK02648.1"/>
    <property type="molecule type" value="Genomic_DNA"/>
</dbReference>
<dbReference type="CDD" id="cd24015">
    <property type="entry name" value="ASKHA_NBD_PanK-III"/>
    <property type="match status" value="1"/>
</dbReference>
<comment type="similarity">
    <text evidence="14 16">Belongs to the type III pantothenate kinase family.</text>
</comment>
<comment type="catalytic activity">
    <reaction evidence="1 16">
        <text>(R)-pantothenate + ATP = (R)-4'-phosphopantothenate + ADP + H(+)</text>
        <dbReference type="Rhea" id="RHEA:16373"/>
        <dbReference type="ChEBI" id="CHEBI:10986"/>
        <dbReference type="ChEBI" id="CHEBI:15378"/>
        <dbReference type="ChEBI" id="CHEBI:29032"/>
        <dbReference type="ChEBI" id="CHEBI:30616"/>
        <dbReference type="ChEBI" id="CHEBI:456216"/>
        <dbReference type="EC" id="2.7.1.33"/>
    </reaction>
</comment>
<comment type="pathway">
    <text evidence="4 16">Cofactor biosynthesis; coenzyme A biosynthesis; CoA from (R)-pantothenate: step 1/5.</text>
</comment>
<dbReference type="Gene3D" id="3.30.420.40">
    <property type="match status" value="1"/>
</dbReference>
<evidence type="ECO:0000256" key="16">
    <source>
        <dbReference type="HAMAP-Rule" id="MF_01274"/>
    </source>
</evidence>
<dbReference type="InterPro" id="IPR004619">
    <property type="entry name" value="Type_III_PanK"/>
</dbReference>
<dbReference type="PATRIC" id="fig|1411148.3.peg.352"/>
<organism evidence="17 18">
    <name type="scientific">Tannerella sp. oral taxon BU063 isolate Cell 2</name>
    <dbReference type="NCBI Taxonomy" id="1411148"/>
    <lineage>
        <taxon>Bacteria</taxon>
        <taxon>Pseudomonadati</taxon>
        <taxon>Bacteroidota</taxon>
        <taxon>Bacteroidia</taxon>
        <taxon>Bacteroidales</taxon>
        <taxon>Tannerellaceae</taxon>
        <taxon>Tannerella</taxon>
    </lineage>
</organism>
<evidence type="ECO:0000256" key="13">
    <source>
        <dbReference type="ARBA" id="ARBA00022993"/>
    </source>
</evidence>
<dbReference type="HAMAP" id="MF_01274">
    <property type="entry name" value="Pantothen_kinase_3"/>
    <property type="match status" value="1"/>
</dbReference>